<feature type="DNA-binding region" description="H-T-H motif" evidence="5">
    <location>
        <begin position="33"/>
        <end position="52"/>
    </location>
</feature>
<evidence type="ECO:0000259" key="6">
    <source>
        <dbReference type="PROSITE" id="PS50977"/>
    </source>
</evidence>
<evidence type="ECO:0000256" key="3">
    <source>
        <dbReference type="ARBA" id="ARBA00023125"/>
    </source>
</evidence>
<gene>
    <name evidence="7" type="ORF">ACFP2T_02275</name>
</gene>
<evidence type="ECO:0000313" key="8">
    <source>
        <dbReference type="Proteomes" id="UP001596203"/>
    </source>
</evidence>
<keyword evidence="3 5" id="KW-0238">DNA-binding</keyword>
<proteinExistence type="predicted"/>
<dbReference type="InterPro" id="IPR023772">
    <property type="entry name" value="DNA-bd_HTH_TetR-type_CS"/>
</dbReference>
<dbReference type="InterPro" id="IPR001647">
    <property type="entry name" value="HTH_TetR"/>
</dbReference>
<dbReference type="PANTHER" id="PTHR30055:SF229">
    <property type="entry name" value="HTH-TYPE TRANSCRIPTIONAL REPRESSOR RV1474C"/>
    <property type="match status" value="1"/>
</dbReference>
<comment type="caution">
    <text evidence="7">The sequence shown here is derived from an EMBL/GenBank/DDBJ whole genome shotgun (WGS) entry which is preliminary data.</text>
</comment>
<dbReference type="Proteomes" id="UP001596203">
    <property type="component" value="Unassembled WGS sequence"/>
</dbReference>
<dbReference type="Pfam" id="PF00440">
    <property type="entry name" value="TetR_N"/>
    <property type="match status" value="1"/>
</dbReference>
<dbReference type="SUPFAM" id="SSF46689">
    <property type="entry name" value="Homeodomain-like"/>
    <property type="match status" value="1"/>
</dbReference>
<reference evidence="8" key="1">
    <citation type="journal article" date="2019" name="Int. J. Syst. Evol. Microbiol.">
        <title>The Global Catalogue of Microorganisms (GCM) 10K type strain sequencing project: providing services to taxonomists for standard genome sequencing and annotation.</title>
        <authorList>
            <consortium name="The Broad Institute Genomics Platform"/>
            <consortium name="The Broad Institute Genome Sequencing Center for Infectious Disease"/>
            <person name="Wu L."/>
            <person name="Ma J."/>
        </authorList>
    </citation>
    <scope>NUCLEOTIDE SEQUENCE [LARGE SCALE GENOMIC DNA]</scope>
    <source>
        <strain evidence="8">ZS-35-S2</strain>
    </source>
</reference>
<name>A0ABW1K237_9ACTN</name>
<dbReference type="InterPro" id="IPR009057">
    <property type="entry name" value="Homeodomain-like_sf"/>
</dbReference>
<protein>
    <submittedName>
        <fullName evidence="7">TetR/AcrR family transcriptional regulator</fullName>
    </submittedName>
</protein>
<dbReference type="RefSeq" id="WP_377416691.1">
    <property type="nucleotide sequence ID" value="NZ_JBHSPR010000001.1"/>
</dbReference>
<evidence type="ECO:0000313" key="7">
    <source>
        <dbReference type="EMBL" id="MFC6015024.1"/>
    </source>
</evidence>
<dbReference type="SUPFAM" id="SSF48498">
    <property type="entry name" value="Tetracyclin repressor-like, C-terminal domain"/>
    <property type="match status" value="1"/>
</dbReference>
<evidence type="ECO:0000256" key="1">
    <source>
        <dbReference type="ARBA" id="ARBA00022491"/>
    </source>
</evidence>
<keyword evidence="2" id="KW-0805">Transcription regulation</keyword>
<keyword evidence="1" id="KW-0678">Repressor</keyword>
<dbReference type="PROSITE" id="PS50977">
    <property type="entry name" value="HTH_TETR_2"/>
    <property type="match status" value="1"/>
</dbReference>
<accession>A0ABW1K237</accession>
<sequence length="202" mass="21801">MPRVSDEHLAARRQQILDAARRCFLRNGFHATSMQDVIGEAGLSVGAVYRYFRSKHELVTSIAESVLDGADDLFAAIDAAEPPPPLVDAVEQALGFVETQIGQDGVFPLAVQVWAESLRDPELADFVARMYGGFRSRLVTLARRAQQAGELPPDADPEAVGAVLLGLVQGFALQRLLAAGPDRKTYLSGLRAMLDARSRTAG</sequence>
<organism evidence="7 8">
    <name type="scientific">Plantactinospora solaniradicis</name>
    <dbReference type="NCBI Taxonomy" id="1723736"/>
    <lineage>
        <taxon>Bacteria</taxon>
        <taxon>Bacillati</taxon>
        <taxon>Actinomycetota</taxon>
        <taxon>Actinomycetes</taxon>
        <taxon>Micromonosporales</taxon>
        <taxon>Micromonosporaceae</taxon>
        <taxon>Plantactinospora</taxon>
    </lineage>
</organism>
<keyword evidence="4" id="KW-0804">Transcription</keyword>
<evidence type="ECO:0000256" key="4">
    <source>
        <dbReference type="ARBA" id="ARBA00023163"/>
    </source>
</evidence>
<dbReference type="InterPro" id="IPR050109">
    <property type="entry name" value="HTH-type_TetR-like_transc_reg"/>
</dbReference>
<feature type="domain" description="HTH tetR-type" evidence="6">
    <location>
        <begin position="10"/>
        <end position="70"/>
    </location>
</feature>
<dbReference type="PANTHER" id="PTHR30055">
    <property type="entry name" value="HTH-TYPE TRANSCRIPTIONAL REGULATOR RUTR"/>
    <property type="match status" value="1"/>
</dbReference>
<evidence type="ECO:0000256" key="2">
    <source>
        <dbReference type="ARBA" id="ARBA00023015"/>
    </source>
</evidence>
<dbReference type="PRINTS" id="PR00455">
    <property type="entry name" value="HTHTETR"/>
</dbReference>
<dbReference type="PROSITE" id="PS01081">
    <property type="entry name" value="HTH_TETR_1"/>
    <property type="match status" value="1"/>
</dbReference>
<dbReference type="InterPro" id="IPR036271">
    <property type="entry name" value="Tet_transcr_reg_TetR-rel_C_sf"/>
</dbReference>
<keyword evidence="8" id="KW-1185">Reference proteome</keyword>
<dbReference type="Pfam" id="PF13977">
    <property type="entry name" value="TetR_C_6"/>
    <property type="match status" value="1"/>
</dbReference>
<dbReference type="InterPro" id="IPR039538">
    <property type="entry name" value="BetI_C"/>
</dbReference>
<dbReference type="EMBL" id="JBHSPR010000001">
    <property type="protein sequence ID" value="MFC6015024.1"/>
    <property type="molecule type" value="Genomic_DNA"/>
</dbReference>
<dbReference type="Gene3D" id="1.10.357.10">
    <property type="entry name" value="Tetracycline Repressor, domain 2"/>
    <property type="match status" value="1"/>
</dbReference>
<evidence type="ECO:0000256" key="5">
    <source>
        <dbReference type="PROSITE-ProRule" id="PRU00335"/>
    </source>
</evidence>